<gene>
    <name evidence="2" type="primary">mettl24</name>
</gene>
<dbReference type="Pfam" id="PF13383">
    <property type="entry name" value="Methyltransf_22"/>
    <property type="match status" value="1"/>
</dbReference>
<dbReference type="PANTHER" id="PTHR32026:SF20">
    <property type="entry name" value="METHYLTRANSFERASE-LIKE PROTEIN 24 ISOFORM X1"/>
    <property type="match status" value="1"/>
</dbReference>
<accession>A0A9Q9XIJ1</accession>
<evidence type="ECO:0000313" key="2">
    <source>
        <dbReference type="RefSeq" id="XP_042602473.1"/>
    </source>
</evidence>
<dbReference type="CTD" id="728464"/>
<dbReference type="RefSeq" id="XP_042602473.1">
    <property type="nucleotide sequence ID" value="XM_042746539.1"/>
</dbReference>
<dbReference type="Proteomes" id="UP001155660">
    <property type="component" value="Chromosome B20"/>
</dbReference>
<name>A0A9Q9XIJ1_CYPCA</name>
<dbReference type="OrthoDB" id="10006218at2759"/>
<protein>
    <submittedName>
        <fullName evidence="2">Methyltransferase-like protein 24</fullName>
    </submittedName>
</protein>
<proteinExistence type="predicted"/>
<sequence length="422" mass="47794">MHGLKGEMNLLCSCRTKMSVCRLCLLLSLLCVCAHVYMQLEGLHLRKQSQHHRTVATATDAAADAGSTCCSALKHHRQVSESLSSSVHQILHESAVQLQDEDECVSSVSAAVSALRLRSRLHAARGSCISRKQSQHHRTVATATDAAADAGSTCCSALKHHRQVSRWKIRLEPWAAETRGFQEEADRFLRYISTPQLSCQRPASVPPVFEAEHHGSWLLCLDRRFSLAQRIVSKHCRVYSLRLGAEDDALERLLAGSGCEVHCFDPSIRRAHLQEDNMWLHRLSVDWRDPNPAVPIQRLHSGSKKLAAILRHFGHRQVDVLKVDLESAEWKILENLILEQVLDSVGLLLLELHLQWAGFEVGGDEPSVVRYWFSLLRELERAHFRLYHSYSDPSKPRLFLHRNLRNTSSSFTLGWVNTRFPL</sequence>
<dbReference type="AlphaFoldDB" id="A0A9Q9XIJ1"/>
<feature type="domain" description="Methyltransferase" evidence="1">
    <location>
        <begin position="181"/>
        <end position="337"/>
    </location>
</feature>
<dbReference type="InterPro" id="IPR026913">
    <property type="entry name" value="METTL24"/>
</dbReference>
<reference evidence="2" key="1">
    <citation type="submission" date="2025-08" db="UniProtKB">
        <authorList>
            <consortium name="RefSeq"/>
        </authorList>
    </citation>
    <scope>IDENTIFICATION</scope>
    <source>
        <tissue evidence="2">Muscle</tissue>
    </source>
</reference>
<dbReference type="GeneID" id="109051590"/>
<organism evidence="2">
    <name type="scientific">Cyprinus carpio</name>
    <name type="common">Common carp</name>
    <dbReference type="NCBI Taxonomy" id="7962"/>
    <lineage>
        <taxon>Eukaryota</taxon>
        <taxon>Metazoa</taxon>
        <taxon>Chordata</taxon>
        <taxon>Craniata</taxon>
        <taxon>Vertebrata</taxon>
        <taxon>Euteleostomi</taxon>
        <taxon>Actinopterygii</taxon>
        <taxon>Neopterygii</taxon>
        <taxon>Teleostei</taxon>
        <taxon>Ostariophysi</taxon>
        <taxon>Cypriniformes</taxon>
        <taxon>Cyprinidae</taxon>
        <taxon>Cyprininae</taxon>
        <taxon>Cyprinus</taxon>
    </lineage>
</organism>
<dbReference type="InterPro" id="IPR025714">
    <property type="entry name" value="Methyltranfer_dom"/>
</dbReference>
<evidence type="ECO:0000259" key="1">
    <source>
        <dbReference type="Pfam" id="PF13383"/>
    </source>
</evidence>
<dbReference type="PANTHER" id="PTHR32026">
    <property type="entry name" value="METHYLTRANSFERASE-LIKE PROTEIN 24"/>
    <property type="match status" value="1"/>
</dbReference>
<dbReference type="KEGG" id="ccar:109051590"/>